<accession>A0A8W8MJI3</accession>
<dbReference type="Pfam" id="PF01593">
    <property type="entry name" value="Amino_oxidase"/>
    <property type="match status" value="1"/>
</dbReference>
<dbReference type="Gene3D" id="3.90.660.10">
    <property type="match status" value="1"/>
</dbReference>
<name>A0A8W8MJI3_MAGGI</name>
<dbReference type="Proteomes" id="UP000005408">
    <property type="component" value="Unassembled WGS sequence"/>
</dbReference>
<dbReference type="AlphaFoldDB" id="A0A8W8MJI3"/>
<dbReference type="Gene3D" id="3.50.50.60">
    <property type="entry name" value="FAD/NAD(P)-binding domain"/>
    <property type="match status" value="1"/>
</dbReference>
<dbReference type="EnsemblMetazoa" id="G326.2">
    <property type="protein sequence ID" value="G326.2:cds"/>
    <property type="gene ID" value="G326"/>
</dbReference>
<protein>
    <recommendedName>
        <fullName evidence="1">Amine oxidase domain-containing protein</fullName>
    </recommendedName>
</protein>
<dbReference type="OMA" id="ICGGDAF"/>
<dbReference type="PANTHER" id="PTHR23357">
    <property type="entry name" value="RENALASE"/>
    <property type="match status" value="1"/>
</dbReference>
<evidence type="ECO:0000313" key="2">
    <source>
        <dbReference type="EnsemblMetazoa" id="G326.2:cds"/>
    </source>
</evidence>
<dbReference type="InterPro" id="IPR040174">
    <property type="entry name" value="RNLS"/>
</dbReference>
<evidence type="ECO:0000313" key="3">
    <source>
        <dbReference type="Proteomes" id="UP000005408"/>
    </source>
</evidence>
<dbReference type="PANTHER" id="PTHR23357:SF1">
    <property type="entry name" value="RENALASE"/>
    <property type="match status" value="1"/>
</dbReference>
<keyword evidence="3" id="KW-1185">Reference proteome</keyword>
<feature type="domain" description="Amine oxidase" evidence="1">
    <location>
        <begin position="111"/>
        <end position="340"/>
    </location>
</feature>
<dbReference type="SUPFAM" id="SSF51905">
    <property type="entry name" value="FAD/NAD(P)-binding domain"/>
    <property type="match status" value="1"/>
</dbReference>
<evidence type="ECO:0000259" key="1">
    <source>
        <dbReference type="Pfam" id="PF01593"/>
    </source>
</evidence>
<dbReference type="InterPro" id="IPR002937">
    <property type="entry name" value="Amino_oxidase"/>
</dbReference>
<dbReference type="InterPro" id="IPR036188">
    <property type="entry name" value="FAD/NAD-bd_sf"/>
</dbReference>
<dbReference type="GO" id="GO:0016651">
    <property type="term" value="F:oxidoreductase activity, acting on NAD(P)H"/>
    <property type="evidence" value="ECO:0007669"/>
    <property type="project" value="InterPro"/>
</dbReference>
<dbReference type="OrthoDB" id="2161133at2759"/>
<proteinExistence type="predicted"/>
<reference evidence="2" key="1">
    <citation type="submission" date="2022-08" db="UniProtKB">
        <authorList>
            <consortium name="EnsemblMetazoa"/>
        </authorList>
    </citation>
    <scope>IDENTIFICATION</scope>
    <source>
        <strain evidence="2">05x7-T-G4-1.051#20</strain>
    </source>
</reference>
<organism evidence="2 3">
    <name type="scientific">Magallana gigas</name>
    <name type="common">Pacific oyster</name>
    <name type="synonym">Crassostrea gigas</name>
    <dbReference type="NCBI Taxonomy" id="29159"/>
    <lineage>
        <taxon>Eukaryota</taxon>
        <taxon>Metazoa</taxon>
        <taxon>Spiralia</taxon>
        <taxon>Lophotrochozoa</taxon>
        <taxon>Mollusca</taxon>
        <taxon>Bivalvia</taxon>
        <taxon>Autobranchia</taxon>
        <taxon>Pteriomorphia</taxon>
        <taxon>Ostreida</taxon>
        <taxon>Ostreoidea</taxon>
        <taxon>Ostreidae</taxon>
        <taxon>Magallana</taxon>
    </lineage>
</organism>
<dbReference type="GO" id="GO:0005576">
    <property type="term" value="C:extracellular region"/>
    <property type="evidence" value="ECO:0007669"/>
    <property type="project" value="TreeGrafter"/>
</dbReference>
<dbReference type="Pfam" id="PF13450">
    <property type="entry name" value="NAD_binding_8"/>
    <property type="match status" value="1"/>
</dbReference>
<sequence length="355" mass="38874">MMKTAMERVGIVGAGMTGATVASLLRSECADSKLVVLDKGRGVGGRMSTSRSVKANSFPVDLGAQYISITETYKEKHRRFHEELISAGILTPLRSEIEGNRSRDPSVSHHVAPQGVSSIVKHFLNQSEAELHTCEQVTQVNVTGNTVEVVSEGGNTYQCGSLVLTMPVPQILQLKGTIADIIDSKPDVKKKLEMVSYSSRFAVGLFYNPGTKIGYTWGGKYIPEDSCIRFVAIENIKRNLNNPKLGPSVVVHTNVPFGMEHLEQDKNVMVPTILQHLRDVLPELPEPDEIKGHKWRFSQVHKAYEDSPGCVVLNENPLILLAGDAFSHSTMDGCIQSAISTKEALLKVHSTKSNI</sequence>